<dbReference type="Proteomes" id="UP000184236">
    <property type="component" value="Unassembled WGS sequence"/>
</dbReference>
<dbReference type="SUPFAM" id="SSF53448">
    <property type="entry name" value="Nucleotide-diphospho-sugar transferases"/>
    <property type="match status" value="1"/>
</dbReference>
<keyword evidence="4" id="KW-0472">Membrane</keyword>
<dbReference type="PANTHER" id="PTHR43630">
    <property type="entry name" value="POLY-BETA-1,6-N-ACETYL-D-GLUCOSAMINE SYNTHASE"/>
    <property type="match status" value="1"/>
</dbReference>
<feature type="domain" description="Glycosyltransferase 2-like" evidence="5">
    <location>
        <begin position="6"/>
        <end position="152"/>
    </location>
</feature>
<comment type="similarity">
    <text evidence="1">Belongs to the glycosyltransferase 2 family.</text>
</comment>
<dbReference type="STRING" id="1302685.SAMN05444408_101460"/>
<dbReference type="EMBL" id="FQVO01000001">
    <property type="protein sequence ID" value="SHE45592.1"/>
    <property type="molecule type" value="Genomic_DNA"/>
</dbReference>
<name>A0A1M4TM72_9FLAO</name>
<dbReference type="InterPro" id="IPR029044">
    <property type="entry name" value="Nucleotide-diphossugar_trans"/>
</dbReference>
<dbReference type="RefSeq" id="WP_072883187.1">
    <property type="nucleotide sequence ID" value="NZ_FQVO01000001.1"/>
</dbReference>
<dbReference type="Pfam" id="PF00535">
    <property type="entry name" value="Glycos_transf_2"/>
    <property type="match status" value="1"/>
</dbReference>
<accession>A0A1M4TM72</accession>
<keyword evidence="7" id="KW-1185">Reference proteome</keyword>
<dbReference type="InterPro" id="IPR001173">
    <property type="entry name" value="Glyco_trans_2-like"/>
</dbReference>
<dbReference type="PANTHER" id="PTHR43630:SF1">
    <property type="entry name" value="POLY-BETA-1,6-N-ACETYL-D-GLUCOSAMINE SYNTHASE"/>
    <property type="match status" value="1"/>
</dbReference>
<evidence type="ECO:0000256" key="4">
    <source>
        <dbReference type="SAM" id="Phobius"/>
    </source>
</evidence>
<keyword evidence="3 6" id="KW-0808">Transferase</keyword>
<proteinExistence type="inferred from homology"/>
<organism evidence="6 7">
    <name type="scientific">Chryseobacterium takakiae</name>
    <dbReference type="NCBI Taxonomy" id="1302685"/>
    <lineage>
        <taxon>Bacteria</taxon>
        <taxon>Pseudomonadati</taxon>
        <taxon>Bacteroidota</taxon>
        <taxon>Flavobacteriia</taxon>
        <taxon>Flavobacteriales</taxon>
        <taxon>Weeksellaceae</taxon>
        <taxon>Chryseobacterium group</taxon>
        <taxon>Chryseobacterium</taxon>
    </lineage>
</organism>
<keyword evidence="4" id="KW-0812">Transmembrane</keyword>
<dbReference type="CDD" id="cd00761">
    <property type="entry name" value="Glyco_tranf_GTA_type"/>
    <property type="match status" value="1"/>
</dbReference>
<protein>
    <submittedName>
        <fullName evidence="6">Glycosyltransferase involved in cell wall bisynthesis</fullName>
    </submittedName>
</protein>
<evidence type="ECO:0000256" key="1">
    <source>
        <dbReference type="ARBA" id="ARBA00006739"/>
    </source>
</evidence>
<evidence type="ECO:0000259" key="5">
    <source>
        <dbReference type="Pfam" id="PF00535"/>
    </source>
</evidence>
<dbReference type="OrthoDB" id="9810303at2"/>
<keyword evidence="4" id="KW-1133">Transmembrane helix</keyword>
<evidence type="ECO:0000256" key="3">
    <source>
        <dbReference type="ARBA" id="ARBA00022679"/>
    </source>
</evidence>
<dbReference type="AlphaFoldDB" id="A0A1M4TM72"/>
<dbReference type="Gene3D" id="3.90.550.10">
    <property type="entry name" value="Spore Coat Polysaccharide Biosynthesis Protein SpsA, Chain A"/>
    <property type="match status" value="1"/>
</dbReference>
<reference evidence="7" key="1">
    <citation type="submission" date="2016-11" db="EMBL/GenBank/DDBJ databases">
        <authorList>
            <person name="Varghese N."/>
            <person name="Submissions S."/>
        </authorList>
    </citation>
    <scope>NUCLEOTIDE SEQUENCE [LARGE SCALE GENOMIC DNA]</scope>
    <source>
        <strain evidence="7">DSM 26898</strain>
    </source>
</reference>
<keyword evidence="2" id="KW-0328">Glycosyltransferase</keyword>
<evidence type="ECO:0000256" key="2">
    <source>
        <dbReference type="ARBA" id="ARBA00022676"/>
    </source>
</evidence>
<feature type="transmembrane region" description="Helical" evidence="4">
    <location>
        <begin position="271"/>
        <end position="289"/>
    </location>
</feature>
<evidence type="ECO:0000313" key="7">
    <source>
        <dbReference type="Proteomes" id="UP000184236"/>
    </source>
</evidence>
<sequence>MKKSLTVFTPTYNREKTLIRLYDSLCSQTSQDFKWVVIDDGSSDNTAALFEKWKAENIIELEYHYQTNKGKLAAQILALDYIDTELFTCIDSDDYMPAHAVEKIIKFWKINKKSNAAGIIGLDSYEDGKIAGKKLPDITEATYSELVDHYKMQGDKKYIFDTKVYKKFLPYPYFEDEIFHEVSWIFTLIDQEYKFLISNEVYCIIEYQQDGLSNGLYKRYKNSPKSFMEYRKVKMQYGINKKVKLKNAIHYVSSCLFAGKWNFFKNSPAKAYTLAAIPFGILLNIYINYKIIQNTNRIKQGKLN</sequence>
<dbReference type="GO" id="GO:0016757">
    <property type="term" value="F:glycosyltransferase activity"/>
    <property type="evidence" value="ECO:0007669"/>
    <property type="project" value="UniProtKB-KW"/>
</dbReference>
<evidence type="ECO:0000313" key="6">
    <source>
        <dbReference type="EMBL" id="SHE45592.1"/>
    </source>
</evidence>
<gene>
    <name evidence="6" type="ORF">SAMN05444408_101460</name>
</gene>